<feature type="compositionally biased region" description="Low complexity" evidence="6">
    <location>
        <begin position="743"/>
        <end position="752"/>
    </location>
</feature>
<dbReference type="Gene3D" id="4.10.240.10">
    <property type="entry name" value="Zn(2)-C6 fungal-type DNA-binding domain"/>
    <property type="match status" value="2"/>
</dbReference>
<dbReference type="GO" id="GO:0000981">
    <property type="term" value="F:DNA-binding transcription factor activity, RNA polymerase II-specific"/>
    <property type="evidence" value="ECO:0007669"/>
    <property type="project" value="InterPro"/>
</dbReference>
<feature type="compositionally biased region" description="Basic and acidic residues" evidence="6">
    <location>
        <begin position="674"/>
        <end position="685"/>
    </location>
</feature>
<feature type="compositionally biased region" description="Low complexity" evidence="6">
    <location>
        <begin position="1"/>
        <end position="27"/>
    </location>
</feature>
<evidence type="ECO:0000259" key="7">
    <source>
        <dbReference type="PROSITE" id="PS50048"/>
    </source>
</evidence>
<feature type="region of interest" description="Disordered" evidence="6">
    <location>
        <begin position="148"/>
        <end position="179"/>
    </location>
</feature>
<keyword evidence="4" id="KW-0804">Transcription</keyword>
<feature type="domain" description="Zn(2)-C6 fungal-type" evidence="7">
    <location>
        <begin position="107"/>
        <end position="137"/>
    </location>
</feature>
<feature type="region of interest" description="Disordered" evidence="6">
    <location>
        <begin position="1"/>
        <end position="29"/>
    </location>
</feature>
<keyword evidence="2" id="KW-0479">Metal-binding</keyword>
<evidence type="ECO:0000256" key="3">
    <source>
        <dbReference type="ARBA" id="ARBA00023015"/>
    </source>
</evidence>
<name>A0A0A1T6Z4_9HYPO</name>
<dbReference type="InterPro" id="IPR001138">
    <property type="entry name" value="Zn2Cys6_DnaBD"/>
</dbReference>
<organism evidence="8 9">
    <name type="scientific">[Torrubiella] hemipterigena</name>
    <dbReference type="NCBI Taxonomy" id="1531966"/>
    <lineage>
        <taxon>Eukaryota</taxon>
        <taxon>Fungi</taxon>
        <taxon>Dikarya</taxon>
        <taxon>Ascomycota</taxon>
        <taxon>Pezizomycotina</taxon>
        <taxon>Sordariomycetes</taxon>
        <taxon>Hypocreomycetidae</taxon>
        <taxon>Hypocreales</taxon>
        <taxon>Clavicipitaceae</taxon>
        <taxon>Clavicipitaceae incertae sedis</taxon>
        <taxon>'Torrubiella' clade</taxon>
    </lineage>
</organism>
<keyword evidence="5" id="KW-0539">Nucleus</keyword>
<proteinExistence type="predicted"/>
<keyword evidence="9" id="KW-1185">Reference proteome</keyword>
<accession>A0A0A1T6Z4</accession>
<dbReference type="CDD" id="cd12148">
    <property type="entry name" value="fungal_TF_MHR"/>
    <property type="match status" value="1"/>
</dbReference>
<evidence type="ECO:0000256" key="5">
    <source>
        <dbReference type="ARBA" id="ARBA00023242"/>
    </source>
</evidence>
<gene>
    <name evidence="8" type="ORF">VHEMI02029</name>
</gene>
<dbReference type="SMART" id="SM00906">
    <property type="entry name" value="Fungal_trans"/>
    <property type="match status" value="1"/>
</dbReference>
<evidence type="ECO:0000256" key="6">
    <source>
        <dbReference type="SAM" id="MobiDB-lite"/>
    </source>
</evidence>
<feature type="domain" description="Zn(2)-C6 fungal-type" evidence="7">
    <location>
        <begin position="40"/>
        <end position="72"/>
    </location>
</feature>
<dbReference type="GO" id="GO:0008270">
    <property type="term" value="F:zinc ion binding"/>
    <property type="evidence" value="ECO:0007669"/>
    <property type="project" value="InterPro"/>
</dbReference>
<dbReference type="InterPro" id="IPR050815">
    <property type="entry name" value="TF_fung"/>
</dbReference>
<dbReference type="InterPro" id="IPR007219">
    <property type="entry name" value="XnlR_reg_dom"/>
</dbReference>
<feature type="compositionally biased region" description="Low complexity" evidence="6">
    <location>
        <begin position="686"/>
        <end position="697"/>
    </location>
</feature>
<dbReference type="PROSITE" id="PS50048">
    <property type="entry name" value="ZN2_CY6_FUNGAL_2"/>
    <property type="match status" value="2"/>
</dbReference>
<dbReference type="STRING" id="1531966.A0A0A1T6Z4"/>
<dbReference type="HOGENOM" id="CLU_014949_0_0_1"/>
<dbReference type="Pfam" id="PF04082">
    <property type="entry name" value="Fungal_trans"/>
    <property type="match status" value="1"/>
</dbReference>
<dbReference type="SMART" id="SM00066">
    <property type="entry name" value="GAL4"/>
    <property type="match status" value="2"/>
</dbReference>
<dbReference type="PANTHER" id="PTHR47338">
    <property type="entry name" value="ZN(II)2CYS6 TRANSCRIPTION FACTOR (EUROFUNG)-RELATED"/>
    <property type="match status" value="1"/>
</dbReference>
<feature type="compositionally biased region" description="Polar residues" evidence="6">
    <location>
        <begin position="756"/>
        <end position="776"/>
    </location>
</feature>
<reference evidence="8 9" key="1">
    <citation type="journal article" date="2015" name="Genome Announc.">
        <title>Draft Genome Sequence and Gene Annotation of the Entomopathogenic Fungus Verticillium hemipterigenum.</title>
        <authorList>
            <person name="Horn F."/>
            <person name="Habel A."/>
            <person name="Scharf D.H."/>
            <person name="Dworschak J."/>
            <person name="Brakhage A.A."/>
            <person name="Guthke R."/>
            <person name="Hertweck C."/>
            <person name="Linde J."/>
        </authorList>
    </citation>
    <scope>NUCLEOTIDE SEQUENCE [LARGE SCALE GENOMIC DNA]</scope>
</reference>
<feature type="compositionally biased region" description="Polar residues" evidence="6">
    <location>
        <begin position="148"/>
        <end position="162"/>
    </location>
</feature>
<feature type="compositionally biased region" description="Polar residues" evidence="6">
    <location>
        <begin position="720"/>
        <end position="737"/>
    </location>
</feature>
<dbReference type="GO" id="GO:0006351">
    <property type="term" value="P:DNA-templated transcription"/>
    <property type="evidence" value="ECO:0007669"/>
    <property type="project" value="InterPro"/>
</dbReference>
<feature type="region of interest" description="Disordered" evidence="6">
    <location>
        <begin position="674"/>
        <end position="776"/>
    </location>
</feature>
<dbReference type="Proteomes" id="UP000039046">
    <property type="component" value="Unassembled WGS sequence"/>
</dbReference>
<dbReference type="CDD" id="cd00067">
    <property type="entry name" value="GAL4"/>
    <property type="match status" value="2"/>
</dbReference>
<dbReference type="PROSITE" id="PS00463">
    <property type="entry name" value="ZN2_CY6_FUNGAL_1"/>
    <property type="match status" value="1"/>
</dbReference>
<evidence type="ECO:0000313" key="9">
    <source>
        <dbReference type="Proteomes" id="UP000039046"/>
    </source>
</evidence>
<dbReference type="Pfam" id="PF00172">
    <property type="entry name" value="Zn_clus"/>
    <property type="match status" value="2"/>
</dbReference>
<dbReference type="PANTHER" id="PTHR47338:SF7">
    <property type="entry name" value="ZN(II)2CYS6 TRANSCRIPTION FACTOR (EUROFUNG)"/>
    <property type="match status" value="1"/>
</dbReference>
<evidence type="ECO:0000256" key="4">
    <source>
        <dbReference type="ARBA" id="ARBA00023163"/>
    </source>
</evidence>
<dbReference type="GO" id="GO:0003677">
    <property type="term" value="F:DNA binding"/>
    <property type="evidence" value="ECO:0007669"/>
    <property type="project" value="InterPro"/>
</dbReference>
<comment type="subcellular location">
    <subcellularLocation>
        <location evidence="1">Nucleus</location>
    </subcellularLocation>
</comment>
<keyword evidence="3" id="KW-0805">Transcription regulation</keyword>
<protein>
    <recommendedName>
        <fullName evidence="7">Zn(2)-C6 fungal-type domain-containing protein</fullName>
    </recommendedName>
</protein>
<evidence type="ECO:0000256" key="2">
    <source>
        <dbReference type="ARBA" id="ARBA00022723"/>
    </source>
</evidence>
<dbReference type="EMBL" id="CDHN01000001">
    <property type="protein sequence ID" value="CEJ81930.1"/>
    <property type="molecule type" value="Genomic_DNA"/>
</dbReference>
<dbReference type="GO" id="GO:0005634">
    <property type="term" value="C:nucleus"/>
    <property type="evidence" value="ECO:0007669"/>
    <property type="project" value="UniProtKB-SubCell"/>
</dbReference>
<evidence type="ECO:0000256" key="1">
    <source>
        <dbReference type="ARBA" id="ARBA00004123"/>
    </source>
</evidence>
<dbReference type="OrthoDB" id="4685598at2759"/>
<dbReference type="InterPro" id="IPR036864">
    <property type="entry name" value="Zn2-C6_fun-type_DNA-bd_sf"/>
</dbReference>
<dbReference type="SUPFAM" id="SSF57701">
    <property type="entry name" value="Zn2/Cys6 DNA-binding domain"/>
    <property type="match status" value="2"/>
</dbReference>
<evidence type="ECO:0000313" key="8">
    <source>
        <dbReference type="EMBL" id="CEJ81930.1"/>
    </source>
</evidence>
<dbReference type="AlphaFoldDB" id="A0A0A1T6Z4"/>
<sequence length="776" mass="87030">MSAEQTAASPAATTAQSPPSAPSPSAASKRRRTAAAGIECCRTCRLRKVKCSGNPGNASCSNCARLELVCSFNTMDKSNDHSDKVLRTTPSASHTEAGTLRKRAQRACSQCHAHKTKCSGDLPRCKRCETADLPCEYTATKRKFTNVRFQNAAPSDDSTSPNAAAIPRKEKSQSPIQQPRTAYDALLVDPDTLSEEEHIARRDFLLRHMDIFMEFFYYVPCLGFLNPDEWYQDINDMTISGPRAAALASITCFFYHPGEEGRNFGLKCAGIVDLRILETLNKFSEEGFMLLALNSLFYLLHGSFAKVWNCFGMLSRLMIGMQVNWEANASGNETFRDRERINRIAWQVFSMDRLLAGGYDEYITCRADLMTIRLPCLEDAFRENRPVLTPRLSEMSLDQSSLGLHGWQMRTVDLRHRIQVSIKRLAHPEANVFEPSKVMKEIHHLQKELSRLHLGFPITLQLNDASMDHYMSSPDRLGYVWLHNHVGVSHIDLYRFALPGIEDFSPEHLAKLPAEFVAMSRKQAVAHGLSVARFIRGVYEANKREPSTISVKLIGDYSICHMSTQALRVILIALQHDLYINIQECTTAPPWSNAIATAEEIHELIYAILAATESWSKIFRVTKQAYDLNKSMVEEFFKTNKFVELPVKSERENGSHDLGMGNIIESMRRSINEEASRFKHERSPSERLSGPPRSSSSSDRHSPVGGGMDAVYGPPGIPTFLQNAHDPNSIQPWPNSPNGGGSYHHTTSSSGGDTPMTDTFSNHQMPQTQRMDYTMH</sequence>